<dbReference type="AlphaFoldDB" id="A0A1G4K8K5"/>
<evidence type="ECO:0000256" key="7">
    <source>
        <dbReference type="ARBA" id="ARBA00022737"/>
    </source>
</evidence>
<dbReference type="GO" id="GO:0006397">
    <property type="term" value="P:mRNA processing"/>
    <property type="evidence" value="ECO:0007669"/>
    <property type="project" value="UniProtKB-KW"/>
</dbReference>
<dbReference type="SMART" id="SM00360">
    <property type="entry name" value="RRM"/>
    <property type="match status" value="4"/>
</dbReference>
<comment type="function">
    <text evidence="12">Binds the poly(A) tail of mRNA. Appears to be an important mediator of the multiple roles of the poly(A) tail in mRNA biogenesis, stability and translation. In the nucleus, involved in both mRNA cleavage and polyadenylation. Is also required for efficient mRNA export to the cytoplasm. Acts in concert with a poly(A)-specific nuclease (PAN) to affect poly(A) tail shortening, which may occur concomitantly with either nucleocytoplasmic mRNA transport or translational initiation. In the cytoplasm, stimulates translation initiation and regulates mRNA decay through translation termination-coupled poly(A) shortening, probably mediated by PAN.</text>
</comment>
<feature type="compositionally biased region" description="Low complexity" evidence="15">
    <location>
        <begin position="587"/>
        <end position="615"/>
    </location>
</feature>
<feature type="domain" description="RRM" evidence="16">
    <location>
        <begin position="51"/>
        <end position="129"/>
    </location>
</feature>
<evidence type="ECO:0000256" key="10">
    <source>
        <dbReference type="ARBA" id="ARBA00022884"/>
    </source>
</evidence>
<evidence type="ECO:0000259" key="17">
    <source>
        <dbReference type="PROSITE" id="PS51309"/>
    </source>
</evidence>
<organism evidence="18 19">
    <name type="scientific">Lachancea meyersii CBS 8951</name>
    <dbReference type="NCBI Taxonomy" id="1266667"/>
    <lineage>
        <taxon>Eukaryota</taxon>
        <taxon>Fungi</taxon>
        <taxon>Dikarya</taxon>
        <taxon>Ascomycota</taxon>
        <taxon>Saccharomycotina</taxon>
        <taxon>Saccharomycetes</taxon>
        <taxon>Saccharomycetales</taxon>
        <taxon>Saccharomycetaceae</taxon>
        <taxon>Lachancea</taxon>
    </lineage>
</organism>
<evidence type="ECO:0000313" key="18">
    <source>
        <dbReference type="EMBL" id="SCV00391.1"/>
    </source>
</evidence>
<dbReference type="InterPro" id="IPR036053">
    <property type="entry name" value="PABP-dom"/>
</dbReference>
<name>A0A1G4K8K5_9SACH</name>
<dbReference type="EMBL" id="LT598484">
    <property type="protein sequence ID" value="SCV00391.1"/>
    <property type="molecule type" value="Genomic_DNA"/>
</dbReference>
<evidence type="ECO:0000256" key="12">
    <source>
        <dbReference type="ARBA" id="ARBA00024761"/>
    </source>
</evidence>
<dbReference type="InterPro" id="IPR035979">
    <property type="entry name" value="RBD_domain_sf"/>
</dbReference>
<evidence type="ECO:0000256" key="2">
    <source>
        <dbReference type="ARBA" id="ARBA00004496"/>
    </source>
</evidence>
<feature type="domain" description="RRM" evidence="16">
    <location>
        <begin position="335"/>
        <end position="412"/>
    </location>
</feature>
<dbReference type="Pfam" id="PF00076">
    <property type="entry name" value="RRM_1"/>
    <property type="match status" value="4"/>
</dbReference>
<feature type="domain" description="RRM" evidence="16">
    <location>
        <begin position="232"/>
        <end position="309"/>
    </location>
</feature>
<dbReference type="GO" id="GO:0005634">
    <property type="term" value="C:nucleus"/>
    <property type="evidence" value="ECO:0007669"/>
    <property type="project" value="UniProtKB-SubCell"/>
</dbReference>
<keyword evidence="6" id="KW-0507">mRNA processing</keyword>
<dbReference type="FunFam" id="3.30.70.330:FF:000648">
    <property type="entry name" value="Polyadenylate-binding protein"/>
    <property type="match status" value="1"/>
</dbReference>
<proteinExistence type="inferred from homology"/>
<evidence type="ECO:0000256" key="13">
    <source>
        <dbReference type="PROSITE-ProRule" id="PRU00176"/>
    </source>
</evidence>
<evidence type="ECO:0000256" key="14">
    <source>
        <dbReference type="RuleBase" id="RU362004"/>
    </source>
</evidence>
<keyword evidence="8" id="KW-0509">mRNA transport</keyword>
<dbReference type="Gene3D" id="1.10.1900.10">
    <property type="entry name" value="c-terminal domain of poly(a) binding protein"/>
    <property type="match status" value="1"/>
</dbReference>
<comment type="subcellular location">
    <subcellularLocation>
        <location evidence="2 14">Cytoplasm</location>
    </subcellularLocation>
    <subcellularLocation>
        <location evidence="1">Nucleus</location>
    </subcellularLocation>
</comment>
<dbReference type="GO" id="GO:0051028">
    <property type="term" value="P:mRNA transport"/>
    <property type="evidence" value="ECO:0007669"/>
    <property type="project" value="UniProtKB-KW"/>
</dbReference>
<feature type="domain" description="RRM" evidence="16">
    <location>
        <begin position="139"/>
        <end position="216"/>
    </location>
</feature>
<keyword evidence="5 14" id="KW-0963">Cytoplasm</keyword>
<feature type="compositionally biased region" description="Basic and acidic residues" evidence="15">
    <location>
        <begin position="1"/>
        <end position="10"/>
    </location>
</feature>
<feature type="region of interest" description="Disordered" evidence="15">
    <location>
        <begin position="1"/>
        <end position="43"/>
    </location>
</feature>
<dbReference type="Pfam" id="PF00658">
    <property type="entry name" value="MLLE"/>
    <property type="match status" value="1"/>
</dbReference>
<dbReference type="SUPFAM" id="SSF63570">
    <property type="entry name" value="PABC (PABP) domain"/>
    <property type="match status" value="1"/>
</dbReference>
<dbReference type="InterPro" id="IPR000504">
    <property type="entry name" value="RRM_dom"/>
</dbReference>
<dbReference type="OrthoDB" id="19742at2759"/>
<dbReference type="InterPro" id="IPR003954">
    <property type="entry name" value="RRM_euk-type"/>
</dbReference>
<keyword evidence="7" id="KW-0677">Repeat</keyword>
<evidence type="ECO:0000256" key="6">
    <source>
        <dbReference type="ARBA" id="ARBA00022664"/>
    </source>
</evidence>
<evidence type="ECO:0000256" key="5">
    <source>
        <dbReference type="ARBA" id="ARBA00022490"/>
    </source>
</evidence>
<evidence type="ECO:0000256" key="4">
    <source>
        <dbReference type="ARBA" id="ARBA00022448"/>
    </source>
</evidence>
<dbReference type="PROSITE" id="PS50102">
    <property type="entry name" value="RRM"/>
    <property type="match status" value="4"/>
</dbReference>
<dbReference type="SUPFAM" id="SSF54928">
    <property type="entry name" value="RNA-binding domain, RBD"/>
    <property type="match status" value="2"/>
</dbReference>
<dbReference type="InterPro" id="IPR045305">
    <property type="entry name" value="RRM2_I_PABPs"/>
</dbReference>
<evidence type="ECO:0000313" key="19">
    <source>
        <dbReference type="Proteomes" id="UP000191144"/>
    </source>
</evidence>
<keyword evidence="10 13" id="KW-0694">RNA-binding</keyword>
<dbReference type="PANTHER" id="PTHR24012">
    <property type="entry name" value="RNA BINDING PROTEIN"/>
    <property type="match status" value="1"/>
</dbReference>
<dbReference type="InterPro" id="IPR002004">
    <property type="entry name" value="PABP_HYD_C"/>
</dbReference>
<dbReference type="GO" id="GO:0003723">
    <property type="term" value="F:RNA binding"/>
    <property type="evidence" value="ECO:0007669"/>
    <property type="project" value="UniProtKB-UniRule"/>
</dbReference>
<evidence type="ECO:0000259" key="16">
    <source>
        <dbReference type="PROSITE" id="PS50102"/>
    </source>
</evidence>
<evidence type="ECO:0000256" key="15">
    <source>
        <dbReference type="SAM" id="MobiDB-lite"/>
    </source>
</evidence>
<dbReference type="InterPro" id="IPR012677">
    <property type="entry name" value="Nucleotide-bd_a/b_plait_sf"/>
</dbReference>
<dbReference type="CDD" id="cd12379">
    <property type="entry name" value="RRM2_I_PABPs"/>
    <property type="match status" value="1"/>
</dbReference>
<accession>A0A1G4K8K5</accession>
<dbReference type="GO" id="GO:0010494">
    <property type="term" value="C:cytoplasmic stress granule"/>
    <property type="evidence" value="ECO:0007669"/>
    <property type="project" value="UniProtKB-ARBA"/>
</dbReference>
<evidence type="ECO:0000256" key="3">
    <source>
        <dbReference type="ARBA" id="ARBA00008557"/>
    </source>
</evidence>
<dbReference type="CDD" id="cd12380">
    <property type="entry name" value="RRM3_I_PABPs"/>
    <property type="match status" value="1"/>
</dbReference>
<protein>
    <recommendedName>
        <fullName evidence="14">Polyadenylate-binding protein</fullName>
        <shortName evidence="14">PABP</shortName>
    </recommendedName>
</protein>
<keyword evidence="4" id="KW-0813">Transport</keyword>
<evidence type="ECO:0000256" key="1">
    <source>
        <dbReference type="ARBA" id="ARBA00004123"/>
    </source>
</evidence>
<dbReference type="Gene3D" id="3.30.70.330">
    <property type="match status" value="4"/>
</dbReference>
<evidence type="ECO:0000256" key="11">
    <source>
        <dbReference type="ARBA" id="ARBA00023242"/>
    </source>
</evidence>
<dbReference type="GO" id="GO:0006417">
    <property type="term" value="P:regulation of translation"/>
    <property type="evidence" value="ECO:0007669"/>
    <property type="project" value="UniProtKB-KW"/>
</dbReference>
<keyword evidence="9" id="KW-0810">Translation regulation</keyword>
<feature type="region of interest" description="Disordered" evidence="15">
    <location>
        <begin position="582"/>
        <end position="615"/>
    </location>
</feature>
<dbReference type="FunFam" id="3.30.70.330:FF:000211">
    <property type="entry name" value="Polyadenylate-binding protein"/>
    <property type="match status" value="1"/>
</dbReference>
<dbReference type="CDD" id="cd12378">
    <property type="entry name" value="RRM1_I_PABPs"/>
    <property type="match status" value="1"/>
</dbReference>
<dbReference type="Proteomes" id="UP000191144">
    <property type="component" value="Chromosome G"/>
</dbReference>
<dbReference type="SMART" id="SM00517">
    <property type="entry name" value="PolyA"/>
    <property type="match status" value="1"/>
</dbReference>
<feature type="domain" description="PABC" evidence="17">
    <location>
        <begin position="504"/>
        <end position="583"/>
    </location>
</feature>
<comment type="similarity">
    <text evidence="3 14">Belongs to the polyadenylate-binding protein type-1 family.</text>
</comment>
<dbReference type="InterPro" id="IPR006515">
    <property type="entry name" value="PABP_1234"/>
</dbReference>
<evidence type="ECO:0000256" key="8">
    <source>
        <dbReference type="ARBA" id="ARBA00022816"/>
    </source>
</evidence>
<keyword evidence="19" id="KW-1185">Reference proteome</keyword>
<keyword evidence="11" id="KW-0539">Nucleus</keyword>
<dbReference type="FunFam" id="3.30.70.330:FF:000590">
    <property type="entry name" value="Polyadenylate-binding protein 5"/>
    <property type="match status" value="1"/>
</dbReference>
<reference evidence="19" key="1">
    <citation type="submission" date="2016-03" db="EMBL/GenBank/DDBJ databases">
        <authorList>
            <person name="Devillers Hugo."/>
        </authorList>
    </citation>
    <scope>NUCLEOTIDE SEQUENCE [LARGE SCALE GENOMIC DNA]</scope>
</reference>
<gene>
    <name evidence="18" type="ORF">LAME_0G09406G</name>
</gene>
<evidence type="ECO:0000256" key="9">
    <source>
        <dbReference type="ARBA" id="ARBA00022845"/>
    </source>
</evidence>
<sequence>MSDVTDKTAEQLEQLNIQDQQQPGAESPAGSAAAASGAGEAESSKVESTSASLYVGELDPSVTEALLYDIFSPIGSVSSIRVCRDAITKTSLGYAYVNFHDSGAGRIAIEKLNYTPIKGRPCRIMWSQRDPSLRKKGSGNVFIKNLHPAIDNKALHDTFSVFGNILSCKIATDETGKSRKFGFVHFEEEEAAKEAIDAINGMLLNGLEVYVAPHVSRKDRQSKLDEVKSNFTNVYVKNVDQETSQEEFEKLFTQFGPVTSAVLETDSEGKLRGFGFVNFEDHTAALQAVEQLNDTDFRGQKLYVGRAQKKYERLQELKKQYESSRLEKLAKYQGVNLFVKNLDDSVDDEKLQEEFAPFGTITSVKVMRDDAGASKGFGFVCFSAPEEATKAITEKNQQIVAGKPLYVAIAQRKEVRRSQLAQQIQARNQMRFQQATAAAAAAAGMPGQFMQPMFYGVMPPRGVPFNGPNPPQMAAMGGMPKNGVPPQQFGRPGAPMYGMPPQGPQGGFPRNGNQFFHQKQRQALGEQLYKRVFAKTQDEEAAGKITGMILDLPPQEVVPLLENDELFEQHFKEAFAAYDSFKKDQDAQTQAEPATGAPAAAPAAAGATSTADANE</sequence>
<dbReference type="CDD" id="cd12381">
    <property type="entry name" value="RRM4_I_PABPs"/>
    <property type="match status" value="1"/>
</dbReference>
<feature type="compositionally biased region" description="Low complexity" evidence="15">
    <location>
        <begin position="11"/>
        <end position="41"/>
    </location>
</feature>
<dbReference type="InterPro" id="IPR034364">
    <property type="entry name" value="PABP_RRM1"/>
</dbReference>
<dbReference type="SMART" id="SM00361">
    <property type="entry name" value="RRM_1"/>
    <property type="match status" value="3"/>
</dbReference>
<dbReference type="NCBIfam" id="TIGR01628">
    <property type="entry name" value="PABP-1234"/>
    <property type="match status" value="1"/>
</dbReference>
<dbReference type="FunFam" id="3.30.70.330:FF:000003">
    <property type="entry name" value="Polyadenylate-binding protein"/>
    <property type="match status" value="1"/>
</dbReference>
<dbReference type="PROSITE" id="PS51309">
    <property type="entry name" value="PABC"/>
    <property type="match status" value="1"/>
</dbReference>